<keyword evidence="1" id="KW-0812">Transmembrane</keyword>
<feature type="transmembrane region" description="Helical" evidence="1">
    <location>
        <begin position="28"/>
        <end position="45"/>
    </location>
</feature>
<feature type="transmembrane region" description="Helical" evidence="1">
    <location>
        <begin position="88"/>
        <end position="114"/>
    </location>
</feature>
<organism evidence="2 3">
    <name type="scientific">Fictibacillus iocasae</name>
    <dbReference type="NCBI Taxonomy" id="2715437"/>
    <lineage>
        <taxon>Bacteria</taxon>
        <taxon>Bacillati</taxon>
        <taxon>Bacillota</taxon>
        <taxon>Bacilli</taxon>
        <taxon>Bacillales</taxon>
        <taxon>Fictibacillaceae</taxon>
        <taxon>Fictibacillus</taxon>
    </lineage>
</organism>
<evidence type="ECO:0000256" key="1">
    <source>
        <dbReference type="SAM" id="Phobius"/>
    </source>
</evidence>
<comment type="caution">
    <text evidence="2">The sequence shown here is derived from an EMBL/GenBank/DDBJ whole genome shotgun (WGS) entry which is preliminary data.</text>
</comment>
<keyword evidence="1" id="KW-0472">Membrane</keyword>
<proteinExistence type="predicted"/>
<evidence type="ECO:0000313" key="3">
    <source>
        <dbReference type="Proteomes" id="UP001596549"/>
    </source>
</evidence>
<dbReference type="Proteomes" id="UP001596549">
    <property type="component" value="Unassembled WGS sequence"/>
</dbReference>
<reference evidence="3" key="1">
    <citation type="journal article" date="2019" name="Int. J. Syst. Evol. Microbiol.">
        <title>The Global Catalogue of Microorganisms (GCM) 10K type strain sequencing project: providing services to taxonomists for standard genome sequencing and annotation.</title>
        <authorList>
            <consortium name="The Broad Institute Genomics Platform"/>
            <consortium name="The Broad Institute Genome Sequencing Center for Infectious Disease"/>
            <person name="Wu L."/>
            <person name="Ma J."/>
        </authorList>
    </citation>
    <scope>NUCLEOTIDE SEQUENCE [LARGE SCALE GENOMIC DNA]</scope>
    <source>
        <strain evidence="3">NBRC 106396</strain>
    </source>
</reference>
<accession>A0ABW2NRY8</accession>
<feature type="transmembrane region" description="Helical" evidence="1">
    <location>
        <begin position="52"/>
        <end position="76"/>
    </location>
</feature>
<dbReference type="EMBL" id="JBHTCP010000051">
    <property type="protein sequence ID" value="MFC7373240.1"/>
    <property type="molecule type" value="Genomic_DNA"/>
</dbReference>
<evidence type="ECO:0000313" key="2">
    <source>
        <dbReference type="EMBL" id="MFC7373240.1"/>
    </source>
</evidence>
<name>A0ABW2NRY8_9BACL</name>
<keyword evidence="3" id="KW-1185">Reference proteome</keyword>
<protein>
    <submittedName>
        <fullName evidence="2">Uncharacterized protein</fullName>
    </submittedName>
</protein>
<gene>
    <name evidence="2" type="ORF">ACFQPF_16485</name>
</gene>
<dbReference type="RefSeq" id="WP_379750980.1">
    <property type="nucleotide sequence ID" value="NZ_JBHTCP010000051.1"/>
</dbReference>
<keyword evidence="1" id="KW-1133">Transmembrane helix</keyword>
<sequence>MLILLAGISFIAVYYMSRSLKPTLRWSIWGAAMLISVVFLSILYVKSGTSGYIFWAQMNFLLFGTVSLAGTLYFIWFYYQNMTLPLKITLIVAAALLFSSAIVITHAAIPIFLYTPSQQ</sequence>